<dbReference type="EMBL" id="VLLI01000004">
    <property type="protein sequence ID" value="TWJ01584.1"/>
    <property type="molecule type" value="Genomic_DNA"/>
</dbReference>
<reference evidence="2 3" key="1">
    <citation type="submission" date="2019-07" db="EMBL/GenBank/DDBJ databases">
        <title>Genomic Encyclopedia of Archaeal and Bacterial Type Strains, Phase II (KMG-II): from individual species to whole genera.</title>
        <authorList>
            <person name="Goeker M."/>
        </authorList>
    </citation>
    <scope>NUCLEOTIDE SEQUENCE [LARGE SCALE GENOMIC DNA]</scope>
    <source>
        <strain evidence="2 3">ATCC BAA-1854</strain>
    </source>
</reference>
<dbReference type="Proteomes" id="UP000317010">
    <property type="component" value="Unassembled WGS sequence"/>
</dbReference>
<gene>
    <name evidence="2" type="ORF">JN11_01735</name>
</gene>
<keyword evidence="1" id="KW-0472">Membrane</keyword>
<comment type="caution">
    <text evidence="2">The sequence shown here is derived from an EMBL/GenBank/DDBJ whole genome shotgun (WGS) entry which is preliminary data.</text>
</comment>
<accession>A0A562U753</accession>
<proteinExistence type="predicted"/>
<organism evidence="2 3">
    <name type="scientific">Mucilaginibacter frigoritolerans</name>
    <dbReference type="NCBI Taxonomy" id="652788"/>
    <lineage>
        <taxon>Bacteria</taxon>
        <taxon>Pseudomonadati</taxon>
        <taxon>Bacteroidota</taxon>
        <taxon>Sphingobacteriia</taxon>
        <taxon>Sphingobacteriales</taxon>
        <taxon>Sphingobacteriaceae</taxon>
        <taxon>Mucilaginibacter</taxon>
    </lineage>
</organism>
<keyword evidence="1" id="KW-0812">Transmembrane</keyword>
<evidence type="ECO:0000256" key="1">
    <source>
        <dbReference type="SAM" id="Phobius"/>
    </source>
</evidence>
<name>A0A562U753_9SPHI</name>
<keyword evidence="1" id="KW-1133">Transmembrane helix</keyword>
<protein>
    <submittedName>
        <fullName evidence="2">Uncharacterized protein</fullName>
    </submittedName>
</protein>
<feature type="transmembrane region" description="Helical" evidence="1">
    <location>
        <begin position="12"/>
        <end position="33"/>
    </location>
</feature>
<dbReference type="AlphaFoldDB" id="A0A562U753"/>
<dbReference type="RefSeq" id="WP_144911636.1">
    <property type="nucleotide sequence ID" value="NZ_VLLI01000004.1"/>
</dbReference>
<evidence type="ECO:0000313" key="3">
    <source>
        <dbReference type="Proteomes" id="UP000317010"/>
    </source>
</evidence>
<evidence type="ECO:0000313" key="2">
    <source>
        <dbReference type="EMBL" id="TWJ01584.1"/>
    </source>
</evidence>
<sequence>MFDPILKYLSDHWPKLTAMFCVVLVCVLIAIYMTKKILHWMGRVEEAEKKCDTIDSHIVPKLATISTTLNSLSTNINSLVVYLKSKDGGMDTSLFVSRSPVQLTQLGEDILKDTGGKDFVDNNLSMLLNEMQYQNIKTALDAQNFAPLVVSNISTNELFKPIKDYIFKNPQYKTKNTNGDDVFITLDMNVITNVMGIYLRNKYLEVNPDLAPE</sequence>
<keyword evidence="3" id="KW-1185">Reference proteome</keyword>